<keyword evidence="1" id="KW-0732">Signal</keyword>
<reference evidence="2" key="1">
    <citation type="submission" date="2024-07" db="EMBL/GenBank/DDBJ databases">
        <authorList>
            <person name="Yu S.T."/>
        </authorList>
    </citation>
    <scope>NUCLEOTIDE SEQUENCE</scope>
    <source>
        <strain evidence="2">R21</strain>
    </source>
</reference>
<dbReference type="InterPro" id="IPR006059">
    <property type="entry name" value="SBP"/>
</dbReference>
<accession>A0AB39PDK2</accession>
<dbReference type="PANTHER" id="PTHR43649:SF14">
    <property type="entry name" value="BLR3389 PROTEIN"/>
    <property type="match status" value="1"/>
</dbReference>
<sequence length="431" mass="47391">MLTARRRVVAAAAVMMSGALLLTSCGDSDSGSGDGKTLKLWHYEGPDSAMGVAWNEAIKEFEAKHPGVKVKFEEKGFDQIQKTAPMILNSSDAPDLMEYNKGNATAGALSKQGLLTDLSAEVTKRGWDKKLSAGVRTTSVYDTNGVMGSGKWYGVPNYAEYTMAFYNKDLFKKYGIAEPKTFDELTSAMDAFVKKGVTPLANAGAEYMAQQYLYQLALSKADRSWVDKYELYKGKTDFHDAAWTYAAQTFADWVKKGYISKKSTSTKAEDAGVSWIQGKAPILFSGSWWYGRFQTEAKFDWDSSLWPGSNLTLGSGGNLWVVPKNAKNKDLAYDFIDITMSKKIQNLLGNKGGVPVAADTSAITDPKSKQLISNFNTLSQKDGLAFYPDWPVTGFYDVLVSETQKLMTGNEKPDDYLSALQQAYDKGAPKQ</sequence>
<feature type="chain" id="PRO_5044294749" evidence="1">
    <location>
        <begin position="22"/>
        <end position="431"/>
    </location>
</feature>
<dbReference type="AlphaFoldDB" id="A0AB39PDK2"/>
<dbReference type="PROSITE" id="PS51257">
    <property type="entry name" value="PROKAR_LIPOPROTEIN"/>
    <property type="match status" value="1"/>
</dbReference>
<evidence type="ECO:0000256" key="1">
    <source>
        <dbReference type="SAM" id="SignalP"/>
    </source>
</evidence>
<feature type="signal peptide" evidence="1">
    <location>
        <begin position="1"/>
        <end position="21"/>
    </location>
</feature>
<dbReference type="SUPFAM" id="SSF53850">
    <property type="entry name" value="Periplasmic binding protein-like II"/>
    <property type="match status" value="1"/>
</dbReference>
<name>A0AB39PDK2_9ACTN</name>
<gene>
    <name evidence="2" type="ORF">AB5J56_27435</name>
</gene>
<dbReference type="PANTHER" id="PTHR43649">
    <property type="entry name" value="ARABINOSE-BINDING PROTEIN-RELATED"/>
    <property type="match status" value="1"/>
</dbReference>
<dbReference type="Pfam" id="PF01547">
    <property type="entry name" value="SBP_bac_1"/>
    <property type="match status" value="1"/>
</dbReference>
<evidence type="ECO:0000313" key="2">
    <source>
        <dbReference type="EMBL" id="XDQ28196.1"/>
    </source>
</evidence>
<dbReference type="RefSeq" id="WP_369236005.1">
    <property type="nucleotide sequence ID" value="NZ_CP163435.1"/>
</dbReference>
<proteinExistence type="predicted"/>
<organism evidence="2">
    <name type="scientific">Streptomyces sp. R21</name>
    <dbReference type="NCBI Taxonomy" id="3238627"/>
    <lineage>
        <taxon>Bacteria</taxon>
        <taxon>Bacillati</taxon>
        <taxon>Actinomycetota</taxon>
        <taxon>Actinomycetes</taxon>
        <taxon>Kitasatosporales</taxon>
        <taxon>Streptomycetaceae</taxon>
        <taxon>Streptomyces</taxon>
    </lineage>
</organism>
<dbReference type="EMBL" id="CP163435">
    <property type="protein sequence ID" value="XDQ28196.1"/>
    <property type="molecule type" value="Genomic_DNA"/>
</dbReference>
<dbReference type="InterPro" id="IPR050490">
    <property type="entry name" value="Bact_solute-bd_prot1"/>
</dbReference>
<dbReference type="Gene3D" id="3.40.190.10">
    <property type="entry name" value="Periplasmic binding protein-like II"/>
    <property type="match status" value="1"/>
</dbReference>
<protein>
    <submittedName>
        <fullName evidence="2">Extracellular solute-binding protein</fullName>
    </submittedName>
</protein>